<accession>A0ACA9LAM8</accession>
<proteinExistence type="predicted"/>
<keyword evidence="2" id="KW-1185">Reference proteome</keyword>
<dbReference type="Proteomes" id="UP000789702">
    <property type="component" value="Unassembled WGS sequence"/>
</dbReference>
<gene>
    <name evidence="1" type="ORF">DHETER_LOCUS3644</name>
</gene>
<dbReference type="EMBL" id="CAJVPU010003229">
    <property type="protein sequence ID" value="CAG8515137.1"/>
    <property type="molecule type" value="Genomic_DNA"/>
</dbReference>
<organism evidence="1 2">
    <name type="scientific">Dentiscutata heterogama</name>
    <dbReference type="NCBI Taxonomy" id="1316150"/>
    <lineage>
        <taxon>Eukaryota</taxon>
        <taxon>Fungi</taxon>
        <taxon>Fungi incertae sedis</taxon>
        <taxon>Mucoromycota</taxon>
        <taxon>Glomeromycotina</taxon>
        <taxon>Glomeromycetes</taxon>
        <taxon>Diversisporales</taxon>
        <taxon>Gigasporaceae</taxon>
        <taxon>Dentiscutata</taxon>
    </lineage>
</organism>
<sequence length="47" mass="5169">VVTTEMVALTTTTLKQSENTCAATTSQNATVATLVRYDQIKNIYQFV</sequence>
<feature type="non-terminal residue" evidence="1">
    <location>
        <position position="1"/>
    </location>
</feature>
<protein>
    <submittedName>
        <fullName evidence="1">2024_t:CDS:1</fullName>
    </submittedName>
</protein>
<name>A0ACA9LAM8_9GLOM</name>
<reference evidence="1" key="1">
    <citation type="submission" date="2021-06" db="EMBL/GenBank/DDBJ databases">
        <authorList>
            <person name="Kallberg Y."/>
            <person name="Tangrot J."/>
            <person name="Rosling A."/>
        </authorList>
    </citation>
    <scope>NUCLEOTIDE SEQUENCE</scope>
    <source>
        <strain evidence="1">IL203A</strain>
    </source>
</reference>
<comment type="caution">
    <text evidence="1">The sequence shown here is derived from an EMBL/GenBank/DDBJ whole genome shotgun (WGS) entry which is preliminary data.</text>
</comment>
<evidence type="ECO:0000313" key="1">
    <source>
        <dbReference type="EMBL" id="CAG8515137.1"/>
    </source>
</evidence>
<evidence type="ECO:0000313" key="2">
    <source>
        <dbReference type="Proteomes" id="UP000789702"/>
    </source>
</evidence>